<dbReference type="InterPro" id="IPR020846">
    <property type="entry name" value="MFS_dom"/>
</dbReference>
<evidence type="ECO:0000256" key="5">
    <source>
        <dbReference type="ARBA" id="ARBA00022989"/>
    </source>
</evidence>
<feature type="transmembrane region" description="Helical" evidence="9">
    <location>
        <begin position="518"/>
        <end position="536"/>
    </location>
</feature>
<evidence type="ECO:0000256" key="6">
    <source>
        <dbReference type="ARBA" id="ARBA00023063"/>
    </source>
</evidence>
<reference evidence="11" key="2">
    <citation type="submission" date="2023-06" db="EMBL/GenBank/DDBJ databases">
        <authorList>
            <consortium name="Lawrence Berkeley National Laboratory"/>
            <person name="Haridas S."/>
            <person name="Hensen N."/>
            <person name="Bonometti L."/>
            <person name="Westerberg I."/>
            <person name="Brannstrom I.O."/>
            <person name="Guillou S."/>
            <person name="Cros-Aarteil S."/>
            <person name="Calhoun S."/>
            <person name="Kuo A."/>
            <person name="Mondo S."/>
            <person name="Pangilinan J."/>
            <person name="Riley R."/>
            <person name="Labutti K."/>
            <person name="Andreopoulos B."/>
            <person name="Lipzen A."/>
            <person name="Chen C."/>
            <person name="Yanf M."/>
            <person name="Daum C."/>
            <person name="Ng V."/>
            <person name="Clum A."/>
            <person name="Steindorff A."/>
            <person name="Ohm R."/>
            <person name="Martin F."/>
            <person name="Silar P."/>
            <person name="Natvig D."/>
            <person name="Lalanne C."/>
            <person name="Gautier V."/>
            <person name="Ament-Velasquez S.L."/>
            <person name="Kruys A."/>
            <person name="Hutchinson M.I."/>
            <person name="Powell A.J."/>
            <person name="Barry K."/>
            <person name="Miller A.N."/>
            <person name="Grigoriev I.V."/>
            <person name="Debuchy R."/>
            <person name="Gladieux P."/>
            <person name="Thoren M.H."/>
            <person name="Johannesson H."/>
        </authorList>
    </citation>
    <scope>NUCLEOTIDE SEQUENCE</scope>
    <source>
        <strain evidence="11">CBS 560.94</strain>
    </source>
</reference>
<accession>A0AAE0JMS3</accession>
<evidence type="ECO:0000256" key="4">
    <source>
        <dbReference type="ARBA" id="ARBA00022692"/>
    </source>
</evidence>
<feature type="transmembrane region" description="Helical" evidence="9">
    <location>
        <begin position="424"/>
        <end position="444"/>
    </location>
</feature>
<dbReference type="InterPro" id="IPR004737">
    <property type="entry name" value="NO3_transporter_NarK/NarU-like"/>
</dbReference>
<evidence type="ECO:0000256" key="2">
    <source>
        <dbReference type="ARBA" id="ARBA00008432"/>
    </source>
</evidence>
<dbReference type="GO" id="GO:0016020">
    <property type="term" value="C:membrane"/>
    <property type="evidence" value="ECO:0007669"/>
    <property type="project" value="UniProtKB-SubCell"/>
</dbReference>
<dbReference type="PANTHER" id="PTHR23515">
    <property type="entry name" value="HIGH-AFFINITY NITRATE TRANSPORTER 2.3"/>
    <property type="match status" value="1"/>
</dbReference>
<feature type="transmembrane region" description="Helical" evidence="9">
    <location>
        <begin position="36"/>
        <end position="52"/>
    </location>
</feature>
<feature type="transmembrane region" description="Helical" evidence="9">
    <location>
        <begin position="102"/>
        <end position="122"/>
    </location>
</feature>
<dbReference type="InterPro" id="IPR044772">
    <property type="entry name" value="NO3_transporter"/>
</dbReference>
<dbReference type="GO" id="GO:0042128">
    <property type="term" value="P:nitrate assimilation"/>
    <property type="evidence" value="ECO:0007669"/>
    <property type="project" value="UniProtKB-KW"/>
</dbReference>
<evidence type="ECO:0000313" key="12">
    <source>
        <dbReference type="Proteomes" id="UP001278500"/>
    </source>
</evidence>
<proteinExistence type="inferred from homology"/>
<evidence type="ECO:0000313" key="11">
    <source>
        <dbReference type="EMBL" id="KAK3352116.1"/>
    </source>
</evidence>
<comment type="similarity">
    <text evidence="2">Belongs to the major facilitator superfamily. Nitrate/nitrite porter (TC 2.A.1.8) family.</text>
</comment>
<dbReference type="InterPro" id="IPR036259">
    <property type="entry name" value="MFS_trans_sf"/>
</dbReference>
<feature type="transmembrane region" description="Helical" evidence="9">
    <location>
        <begin position="483"/>
        <end position="506"/>
    </location>
</feature>
<feature type="transmembrane region" description="Helical" evidence="9">
    <location>
        <begin position="128"/>
        <end position="152"/>
    </location>
</feature>
<dbReference type="Pfam" id="PF07690">
    <property type="entry name" value="MFS_1"/>
    <property type="match status" value="1"/>
</dbReference>
<comment type="subcellular location">
    <subcellularLocation>
        <location evidence="1">Membrane</location>
        <topology evidence="1">Multi-pass membrane protein</topology>
    </subcellularLocation>
</comment>
<feature type="region of interest" description="Disordered" evidence="8">
    <location>
        <begin position="239"/>
        <end position="300"/>
    </location>
</feature>
<name>A0AAE0JMS3_9PEZI</name>
<protein>
    <submittedName>
        <fullName evidence="11">Nitrate transport protein crnA</fullName>
    </submittedName>
</protein>
<dbReference type="GO" id="GO:0015113">
    <property type="term" value="F:nitrite transmembrane transporter activity"/>
    <property type="evidence" value="ECO:0007669"/>
    <property type="project" value="InterPro"/>
</dbReference>
<dbReference type="Proteomes" id="UP001278500">
    <property type="component" value="Unassembled WGS sequence"/>
</dbReference>
<feature type="domain" description="Major facilitator superfamily (MFS) profile" evidence="10">
    <location>
        <begin position="36"/>
        <end position="541"/>
    </location>
</feature>
<dbReference type="NCBIfam" id="TIGR00886">
    <property type="entry name" value="2A0108"/>
    <property type="match status" value="1"/>
</dbReference>
<dbReference type="GeneID" id="87861477"/>
<reference evidence="11" key="1">
    <citation type="journal article" date="2023" name="Mol. Phylogenet. Evol.">
        <title>Genome-scale phylogeny and comparative genomics of the fungal order Sordariales.</title>
        <authorList>
            <person name="Hensen N."/>
            <person name="Bonometti L."/>
            <person name="Westerberg I."/>
            <person name="Brannstrom I.O."/>
            <person name="Guillou S."/>
            <person name="Cros-Aarteil S."/>
            <person name="Calhoun S."/>
            <person name="Haridas S."/>
            <person name="Kuo A."/>
            <person name="Mondo S."/>
            <person name="Pangilinan J."/>
            <person name="Riley R."/>
            <person name="LaButti K."/>
            <person name="Andreopoulos B."/>
            <person name="Lipzen A."/>
            <person name="Chen C."/>
            <person name="Yan M."/>
            <person name="Daum C."/>
            <person name="Ng V."/>
            <person name="Clum A."/>
            <person name="Steindorff A."/>
            <person name="Ohm R.A."/>
            <person name="Martin F."/>
            <person name="Silar P."/>
            <person name="Natvig D.O."/>
            <person name="Lalanne C."/>
            <person name="Gautier V."/>
            <person name="Ament-Velasquez S.L."/>
            <person name="Kruys A."/>
            <person name="Hutchinson M.I."/>
            <person name="Powell A.J."/>
            <person name="Barry K."/>
            <person name="Miller A.N."/>
            <person name="Grigoriev I.V."/>
            <person name="Debuchy R."/>
            <person name="Gladieux P."/>
            <person name="Hiltunen Thoren M."/>
            <person name="Johannesson H."/>
        </authorList>
    </citation>
    <scope>NUCLEOTIDE SEQUENCE</scope>
    <source>
        <strain evidence="11">CBS 560.94</strain>
    </source>
</reference>
<evidence type="ECO:0000256" key="8">
    <source>
        <dbReference type="SAM" id="MobiDB-lite"/>
    </source>
</evidence>
<dbReference type="SUPFAM" id="SSF103473">
    <property type="entry name" value="MFS general substrate transporter"/>
    <property type="match status" value="1"/>
</dbReference>
<evidence type="ECO:0000259" key="10">
    <source>
        <dbReference type="PROSITE" id="PS50850"/>
    </source>
</evidence>
<feature type="transmembrane region" description="Helical" evidence="9">
    <location>
        <begin position="72"/>
        <end position="90"/>
    </location>
</feature>
<feature type="transmembrane region" description="Helical" evidence="9">
    <location>
        <begin position="198"/>
        <end position="219"/>
    </location>
</feature>
<sequence length="557" mass="59405">MVLGFQFSFQPPPLNPLTKKAQRIPVFNPIDRHGRVFFFSWMGFMVAFWAWYTFPPLLTHTIKHSLHLTPTQISNSNILSLVATLLVRLISGWACDRYGPRLVFASILLLGSIPIGLAPLITNVTGLYIIRFFIGILGGSFVPCQVWCTAWFDKNVVGTANAVAGGWGNAGGGVTYFVMPAVFDSLVGRWGMSEGKAWRVTFVVPLVCLLVCGLGLMLLCEDTPGGRWRERDRGLNLGAAEGRAEGDEETVIEGVDPKSASGAETPTATATATATMDEEEKGSAKTMSDTESTTRTRPDVERGEVVVPASTQNLEGTTTPALTILLSPQTIFHILTYFCSFGSELAINSVLSSYFLSISPSSLTQTSASNYAAIFGFLNFFTRPLGGLVSDLLYKSFGGASSTSSTTSPSPSPPKAKPLWARKLLISLSTLLSGTFLLLLGLLAPTSLGTVIGLVILAAIFIEAGNGANFGLIPFVWPERNGVVSGVTGAGGNLGGVLFALVFRFVGGHGGKGGYEKAIWILGVVNLVVGVGGLGVRPVPGMGSIRREGGRRRRWLW</sequence>
<evidence type="ECO:0000256" key="9">
    <source>
        <dbReference type="SAM" id="Phobius"/>
    </source>
</evidence>
<dbReference type="InterPro" id="IPR011701">
    <property type="entry name" value="MFS"/>
</dbReference>
<dbReference type="EMBL" id="JAUEPP010000002">
    <property type="protein sequence ID" value="KAK3352116.1"/>
    <property type="molecule type" value="Genomic_DNA"/>
</dbReference>
<evidence type="ECO:0000256" key="7">
    <source>
        <dbReference type="ARBA" id="ARBA00023136"/>
    </source>
</evidence>
<feature type="transmembrane region" description="Helical" evidence="9">
    <location>
        <begin position="159"/>
        <end position="178"/>
    </location>
</feature>
<keyword evidence="7 9" id="KW-0472">Membrane</keyword>
<dbReference type="RefSeq" id="XP_062685411.1">
    <property type="nucleotide sequence ID" value="XM_062824323.1"/>
</dbReference>
<feature type="compositionally biased region" description="Low complexity" evidence="8">
    <location>
        <begin position="260"/>
        <end position="275"/>
    </location>
</feature>
<dbReference type="Gene3D" id="1.20.1250.20">
    <property type="entry name" value="MFS general substrate transporter like domains"/>
    <property type="match status" value="2"/>
</dbReference>
<dbReference type="AlphaFoldDB" id="A0AAE0JMS3"/>
<evidence type="ECO:0000256" key="1">
    <source>
        <dbReference type="ARBA" id="ARBA00004141"/>
    </source>
</evidence>
<evidence type="ECO:0000256" key="3">
    <source>
        <dbReference type="ARBA" id="ARBA00022448"/>
    </source>
</evidence>
<keyword evidence="6" id="KW-0534">Nitrate assimilation</keyword>
<keyword evidence="12" id="KW-1185">Reference proteome</keyword>
<dbReference type="GO" id="GO:0015112">
    <property type="term" value="F:nitrate transmembrane transporter activity"/>
    <property type="evidence" value="ECO:0007669"/>
    <property type="project" value="InterPro"/>
</dbReference>
<dbReference type="PROSITE" id="PS50850">
    <property type="entry name" value="MFS"/>
    <property type="match status" value="1"/>
</dbReference>
<comment type="caution">
    <text evidence="11">The sequence shown here is derived from an EMBL/GenBank/DDBJ whole genome shotgun (WGS) entry which is preliminary data.</text>
</comment>
<keyword evidence="4 9" id="KW-0812">Transmembrane</keyword>
<feature type="transmembrane region" description="Helical" evidence="9">
    <location>
        <begin position="450"/>
        <end position="476"/>
    </location>
</feature>
<keyword evidence="3" id="KW-0813">Transport</keyword>
<keyword evidence="5 9" id="KW-1133">Transmembrane helix</keyword>
<organism evidence="11 12">
    <name type="scientific">Neurospora tetraspora</name>
    <dbReference type="NCBI Taxonomy" id="94610"/>
    <lineage>
        <taxon>Eukaryota</taxon>
        <taxon>Fungi</taxon>
        <taxon>Dikarya</taxon>
        <taxon>Ascomycota</taxon>
        <taxon>Pezizomycotina</taxon>
        <taxon>Sordariomycetes</taxon>
        <taxon>Sordariomycetidae</taxon>
        <taxon>Sordariales</taxon>
        <taxon>Sordariaceae</taxon>
        <taxon>Neurospora</taxon>
    </lineage>
</organism>
<gene>
    <name evidence="11" type="ORF">B0H65DRAFT_421169</name>
</gene>